<dbReference type="Gene3D" id="1.10.620.20">
    <property type="entry name" value="Ribonucleotide Reductase, subunit A"/>
    <property type="match status" value="1"/>
</dbReference>
<dbReference type="PANTHER" id="PTHR23409:SF18">
    <property type="entry name" value="RIBONUCLEOSIDE-DIPHOSPHATE REDUCTASE SUBUNIT M2"/>
    <property type="match status" value="1"/>
</dbReference>
<evidence type="ECO:0000313" key="4">
    <source>
        <dbReference type="Proteomes" id="UP000478052"/>
    </source>
</evidence>
<keyword evidence="2" id="KW-1133">Transmembrane helix</keyword>
<dbReference type="GO" id="GO:0005829">
    <property type="term" value="C:cytosol"/>
    <property type="evidence" value="ECO:0007669"/>
    <property type="project" value="TreeGrafter"/>
</dbReference>
<dbReference type="EMBL" id="VUJU01006005">
    <property type="protein sequence ID" value="KAF0749688.1"/>
    <property type="molecule type" value="Genomic_DNA"/>
</dbReference>
<dbReference type="InterPro" id="IPR009078">
    <property type="entry name" value="Ferritin-like_SF"/>
</dbReference>
<keyword evidence="4" id="KW-1185">Reference proteome</keyword>
<name>A0A6G0Y609_APHCR</name>
<accession>A0A6G0Y609</accession>
<protein>
    <submittedName>
        <fullName evidence="3">Ribonucleoside-diphosphate reductase subunit M2-like isoform X1</fullName>
    </submittedName>
</protein>
<dbReference type="GO" id="GO:0004748">
    <property type="term" value="F:ribonucleoside-diphosphate reductase activity, thioredoxin disulfide as acceptor"/>
    <property type="evidence" value="ECO:0007669"/>
    <property type="project" value="TreeGrafter"/>
</dbReference>
<dbReference type="PROSITE" id="PS00368">
    <property type="entry name" value="RIBORED_SMALL"/>
    <property type="match status" value="1"/>
</dbReference>
<dbReference type="InterPro" id="IPR030475">
    <property type="entry name" value="RNR_small_AS"/>
</dbReference>
<dbReference type="InterPro" id="IPR033909">
    <property type="entry name" value="RNR_small"/>
</dbReference>
<dbReference type="InterPro" id="IPR000358">
    <property type="entry name" value="RNR_small_fam"/>
</dbReference>
<dbReference type="Pfam" id="PF00268">
    <property type="entry name" value="Ribonuc_red_sm"/>
    <property type="match status" value="1"/>
</dbReference>
<dbReference type="SUPFAM" id="SSF47240">
    <property type="entry name" value="Ferritin-like"/>
    <property type="match status" value="1"/>
</dbReference>
<dbReference type="OrthoDB" id="10248373at2759"/>
<dbReference type="CDD" id="cd01049">
    <property type="entry name" value="RNRR2"/>
    <property type="match status" value="1"/>
</dbReference>
<dbReference type="InterPro" id="IPR012348">
    <property type="entry name" value="RNR-like"/>
</dbReference>
<dbReference type="PANTHER" id="PTHR23409">
    <property type="entry name" value="RIBONUCLEOSIDE-DIPHOSPHATE REDUCTASE SMALL CHAIN"/>
    <property type="match status" value="1"/>
</dbReference>
<evidence type="ECO:0000256" key="1">
    <source>
        <dbReference type="ARBA" id="ARBA00009303"/>
    </source>
</evidence>
<gene>
    <name evidence="3" type="ORF">FWK35_00029858</name>
</gene>
<reference evidence="3 4" key="1">
    <citation type="submission" date="2019-08" db="EMBL/GenBank/DDBJ databases">
        <title>Whole genome of Aphis craccivora.</title>
        <authorList>
            <person name="Voronova N.V."/>
            <person name="Shulinski R.S."/>
            <person name="Bandarenka Y.V."/>
            <person name="Zhorov D.G."/>
            <person name="Warner D."/>
        </authorList>
    </citation>
    <scope>NUCLEOTIDE SEQUENCE [LARGE SCALE GENOMIC DNA]</scope>
    <source>
        <strain evidence="3">180601</strain>
        <tissue evidence="3">Whole Body</tissue>
    </source>
</reference>
<feature type="transmembrane region" description="Helical" evidence="2">
    <location>
        <begin position="197"/>
        <end position="218"/>
    </location>
</feature>
<dbReference type="Proteomes" id="UP000478052">
    <property type="component" value="Unassembled WGS sequence"/>
</dbReference>
<comment type="similarity">
    <text evidence="1">Belongs to the ribonucleoside diphosphate reductase small chain family.</text>
</comment>
<keyword evidence="2" id="KW-0472">Membrane</keyword>
<dbReference type="AlphaFoldDB" id="A0A6G0Y609"/>
<dbReference type="GO" id="GO:0009263">
    <property type="term" value="P:deoxyribonucleotide biosynthetic process"/>
    <property type="evidence" value="ECO:0007669"/>
    <property type="project" value="InterPro"/>
</dbReference>
<sequence>MMTMNKENVMDNSQQPQKTKHFLESVTEYRTNFDATIEPLLKDNPRRFVIFPIIYDDIWAMYKKQEASFWNVEEVNLKNVTILDLDDWIRLTDEERHFVSHVLAFFAASDGIVNENLVERFSQEVQVTEARCFYGFQIMMENIHSEMYSLLIDTYIQDPKEKDFLFNAIETMPCVKKKADWALKWISDSKATFGERLVAFAAVEGIFFSGSFAALFWLKKRGLMPGLTFSNELISRDEGLHTDFACLLFKHLVQKPPQDIITHIIREAVTIEQDFLTNALPVRMVGMNCEKMAIYIEFVADRLLVELGCPTVFRSSNPFPFMELISQQGKTNFFEKRVGDYQKASVAVTETPHLSTMDITDKDF</sequence>
<keyword evidence="2" id="KW-0812">Transmembrane</keyword>
<evidence type="ECO:0000313" key="3">
    <source>
        <dbReference type="EMBL" id="KAF0749688.1"/>
    </source>
</evidence>
<comment type="caution">
    <text evidence="3">The sequence shown here is derived from an EMBL/GenBank/DDBJ whole genome shotgun (WGS) entry which is preliminary data.</text>
</comment>
<proteinExistence type="inferred from homology"/>
<evidence type="ECO:0000256" key="2">
    <source>
        <dbReference type="SAM" id="Phobius"/>
    </source>
</evidence>
<organism evidence="3 4">
    <name type="scientific">Aphis craccivora</name>
    <name type="common">Cowpea aphid</name>
    <dbReference type="NCBI Taxonomy" id="307492"/>
    <lineage>
        <taxon>Eukaryota</taxon>
        <taxon>Metazoa</taxon>
        <taxon>Ecdysozoa</taxon>
        <taxon>Arthropoda</taxon>
        <taxon>Hexapoda</taxon>
        <taxon>Insecta</taxon>
        <taxon>Pterygota</taxon>
        <taxon>Neoptera</taxon>
        <taxon>Paraneoptera</taxon>
        <taxon>Hemiptera</taxon>
        <taxon>Sternorrhyncha</taxon>
        <taxon>Aphidomorpha</taxon>
        <taxon>Aphidoidea</taxon>
        <taxon>Aphididae</taxon>
        <taxon>Aphidini</taxon>
        <taxon>Aphis</taxon>
        <taxon>Aphis</taxon>
    </lineage>
</organism>